<dbReference type="RefSeq" id="WP_193994955.1">
    <property type="nucleotide sequence ID" value="NZ_JADEXP010000226.1"/>
</dbReference>
<accession>A0A929F816</accession>
<name>A0A929F816_LEPEC</name>
<organism evidence="1 2">
    <name type="scientific">Leptolyngbya cf. ectocarpi LEGE 11479</name>
    <dbReference type="NCBI Taxonomy" id="1828722"/>
    <lineage>
        <taxon>Bacteria</taxon>
        <taxon>Bacillati</taxon>
        <taxon>Cyanobacteriota</taxon>
        <taxon>Cyanophyceae</taxon>
        <taxon>Leptolyngbyales</taxon>
        <taxon>Leptolyngbyaceae</taxon>
        <taxon>Leptolyngbya group</taxon>
        <taxon>Leptolyngbya</taxon>
    </lineage>
</organism>
<proteinExistence type="predicted"/>
<evidence type="ECO:0000313" key="2">
    <source>
        <dbReference type="Proteomes" id="UP000615026"/>
    </source>
</evidence>
<sequence length="140" mass="16206">MSTLLYNCISDQTDTDSAKSSSLQFDPSFLGVWDSTNANTTGIRRVELKARNNHLFLHAYGANDNDLNDWGDVEVELFADRVDAHVATKFQAFYDFDFMEIRIHAWVKLGVLVFAIFNRFKDDSGRSNYFDREFFAQQIR</sequence>
<keyword evidence="2" id="KW-1185">Reference proteome</keyword>
<comment type="caution">
    <text evidence="1">The sequence shown here is derived from an EMBL/GenBank/DDBJ whole genome shotgun (WGS) entry which is preliminary data.</text>
</comment>
<dbReference type="AlphaFoldDB" id="A0A929F816"/>
<reference evidence="1" key="1">
    <citation type="submission" date="2020-10" db="EMBL/GenBank/DDBJ databases">
        <authorList>
            <person name="Castelo-Branco R."/>
            <person name="Eusebio N."/>
            <person name="Adriana R."/>
            <person name="Vieira A."/>
            <person name="Brugerolle De Fraissinette N."/>
            <person name="Rezende De Castro R."/>
            <person name="Schneider M.P."/>
            <person name="Vasconcelos V."/>
            <person name="Leao P.N."/>
        </authorList>
    </citation>
    <scope>NUCLEOTIDE SEQUENCE</scope>
    <source>
        <strain evidence="1">LEGE 11479</strain>
    </source>
</reference>
<protein>
    <submittedName>
        <fullName evidence="1">Uncharacterized protein</fullName>
    </submittedName>
</protein>
<gene>
    <name evidence="1" type="ORF">IQ260_20530</name>
</gene>
<dbReference type="Proteomes" id="UP000615026">
    <property type="component" value="Unassembled WGS sequence"/>
</dbReference>
<evidence type="ECO:0000313" key="1">
    <source>
        <dbReference type="EMBL" id="MBE9069035.1"/>
    </source>
</evidence>
<dbReference type="EMBL" id="JADEXP010000226">
    <property type="protein sequence ID" value="MBE9069035.1"/>
    <property type="molecule type" value="Genomic_DNA"/>
</dbReference>